<comment type="similarity">
    <text evidence="2 13">Belongs to the ATPase protein 8 family.</text>
</comment>
<evidence type="ECO:0000256" key="5">
    <source>
        <dbReference type="ARBA" id="ARBA00022547"/>
    </source>
</evidence>
<evidence type="ECO:0000256" key="2">
    <source>
        <dbReference type="ARBA" id="ARBA00008892"/>
    </source>
</evidence>
<comment type="subunit">
    <text evidence="3">F-type ATPases have 2 components, CF(1) - the catalytic core - and CF(0) - the membrane proton channel.</text>
</comment>
<keyword evidence="4 13" id="KW-0813">Transport</keyword>
<evidence type="ECO:0000256" key="7">
    <source>
        <dbReference type="ARBA" id="ARBA00022781"/>
    </source>
</evidence>
<comment type="subcellular location">
    <subcellularLocation>
        <location evidence="1 13">Mitochondrion membrane</location>
        <topology evidence="1 13">Single-pass membrane protein</topology>
    </subcellularLocation>
</comment>
<evidence type="ECO:0000256" key="4">
    <source>
        <dbReference type="ARBA" id="ARBA00022448"/>
    </source>
</evidence>
<dbReference type="InterPro" id="IPR001421">
    <property type="entry name" value="ATP8_metazoa"/>
</dbReference>
<keyword evidence="8 14" id="KW-1133">Transmembrane helix</keyword>
<dbReference type="GO" id="GO:0015986">
    <property type="term" value="P:proton motive force-driven ATP synthesis"/>
    <property type="evidence" value="ECO:0007669"/>
    <property type="project" value="InterPro"/>
</dbReference>
<keyword evidence="5 13" id="KW-0138">CF(0)</keyword>
<keyword evidence="10 13" id="KW-0496">Mitochondrion</keyword>
<evidence type="ECO:0000256" key="6">
    <source>
        <dbReference type="ARBA" id="ARBA00022692"/>
    </source>
</evidence>
<dbReference type="GO" id="GO:0015078">
    <property type="term" value="F:proton transmembrane transporter activity"/>
    <property type="evidence" value="ECO:0007669"/>
    <property type="project" value="InterPro"/>
</dbReference>
<evidence type="ECO:0000256" key="13">
    <source>
        <dbReference type="RuleBase" id="RU003661"/>
    </source>
</evidence>
<protein>
    <recommendedName>
        <fullName evidence="13">ATP synthase complex subunit 8</fullName>
    </recommendedName>
</protein>
<evidence type="ECO:0000256" key="10">
    <source>
        <dbReference type="ARBA" id="ARBA00023128"/>
    </source>
</evidence>
<gene>
    <name evidence="15" type="primary">atp8</name>
</gene>
<keyword evidence="11 14" id="KW-0472">Membrane</keyword>
<evidence type="ECO:0000256" key="11">
    <source>
        <dbReference type="ARBA" id="ARBA00023136"/>
    </source>
</evidence>
<dbReference type="GeneID" id="42889052"/>
<organism evidence="15">
    <name type="scientific">Dasypogon diadema</name>
    <dbReference type="NCBI Taxonomy" id="468822"/>
    <lineage>
        <taxon>Eukaryota</taxon>
        <taxon>Metazoa</taxon>
        <taxon>Ecdysozoa</taxon>
        <taxon>Arthropoda</taxon>
        <taxon>Hexapoda</taxon>
        <taxon>Insecta</taxon>
        <taxon>Pterygota</taxon>
        <taxon>Neoptera</taxon>
        <taxon>Endopterygota</taxon>
        <taxon>Diptera</taxon>
        <taxon>Brachycera</taxon>
        <taxon>Muscomorpha</taxon>
        <taxon>Asiloidea</taxon>
        <taxon>Asilidae</taxon>
        <taxon>Dasypogoninae</taxon>
        <taxon>Dasypogon</taxon>
    </lineage>
</organism>
<keyword evidence="9 13" id="KW-0406">Ion transport</keyword>
<evidence type="ECO:0000256" key="8">
    <source>
        <dbReference type="ARBA" id="ARBA00022989"/>
    </source>
</evidence>
<geneLocation type="mitochondrion" evidence="15"/>
<dbReference type="Pfam" id="PF00895">
    <property type="entry name" value="ATP-synt_8"/>
    <property type="match status" value="1"/>
</dbReference>
<evidence type="ECO:0000256" key="12">
    <source>
        <dbReference type="ARBA" id="ARBA00024864"/>
    </source>
</evidence>
<sequence length="53" mass="6310">MPQMAPISWLVLFLMFILTLIMFSMMNYYTMLPNSPKISTKSGMMTPNMNWKW</sequence>
<keyword evidence="7 13" id="KW-0375">Hydrogen ion transport</keyword>
<dbReference type="EMBL" id="MK061306">
    <property type="protein sequence ID" value="AYW52657.1"/>
    <property type="molecule type" value="Genomic_DNA"/>
</dbReference>
<evidence type="ECO:0000256" key="9">
    <source>
        <dbReference type="ARBA" id="ARBA00023065"/>
    </source>
</evidence>
<feature type="transmembrane region" description="Helical" evidence="14">
    <location>
        <begin position="6"/>
        <end position="29"/>
    </location>
</feature>
<dbReference type="GO" id="GO:0031966">
    <property type="term" value="C:mitochondrial membrane"/>
    <property type="evidence" value="ECO:0007669"/>
    <property type="project" value="UniProtKB-SubCell"/>
</dbReference>
<comment type="function">
    <text evidence="12">Mitochondrial membrane ATP synthase (F(1)F(0) ATP synthase or Complex V) produces ATP from ADP in the presence of a proton gradient across the membrane which is generated by electron transport complexes of the respiratory chain. F-type ATPases consist of two structural domains, F(1) - containing the extramembraneous catalytic core and F(0) - containing the membrane proton channel, linked together by a central stalk and a peripheral stalk. During catalysis, ATP synthesis in the catalytic domain of F(1) is coupled via a rotary mechanism of the central stalk subunits to proton translocation. Part of the complex F(0) domain. Minor subunit located with subunit a in the membrane.</text>
</comment>
<dbReference type="RefSeq" id="YP_009711668.1">
    <property type="nucleotide sequence ID" value="NC_045239.1"/>
</dbReference>
<keyword evidence="6 13" id="KW-0812">Transmembrane</keyword>
<dbReference type="AlphaFoldDB" id="A0A5S9H8C7"/>
<name>A0A5S9H8C7_9MUSC</name>
<evidence type="ECO:0000256" key="3">
    <source>
        <dbReference type="ARBA" id="ARBA00011291"/>
    </source>
</evidence>
<evidence type="ECO:0000256" key="1">
    <source>
        <dbReference type="ARBA" id="ARBA00004304"/>
    </source>
</evidence>
<accession>A0A5S9H8C7</accession>
<dbReference type="GO" id="GO:0045259">
    <property type="term" value="C:proton-transporting ATP synthase complex"/>
    <property type="evidence" value="ECO:0007669"/>
    <property type="project" value="UniProtKB-KW"/>
</dbReference>
<evidence type="ECO:0000256" key="14">
    <source>
        <dbReference type="SAM" id="Phobius"/>
    </source>
</evidence>
<reference evidence="15" key="1">
    <citation type="submission" date="2018-10" db="EMBL/GenBank/DDBJ databases">
        <title>The complete mitochondrial genome of Dasypogon diadema.</title>
        <authorList>
            <person name="Drukewitz S.H."/>
        </authorList>
    </citation>
    <scope>NUCLEOTIDE SEQUENCE</scope>
</reference>
<proteinExistence type="inferred from homology"/>
<evidence type="ECO:0000313" key="15">
    <source>
        <dbReference type="EMBL" id="AYW52657.1"/>
    </source>
</evidence>